<dbReference type="AlphaFoldDB" id="A0AAW0G632"/>
<sequence>MSIQFSHYPVFVKASKTSVHRNSVYGQTIQFFVLTPPCQLGPAELACSASADTISTEAALPSVDERQGTKQELKNALHGKCDLTKHIVMLKIYTPETNILYDIQLSNLTSSVQHSVFTPRRPEDCRRYGSRAIKLCRL</sequence>
<reference evidence="1 2" key="1">
    <citation type="submission" date="2022-09" db="EMBL/GenBank/DDBJ databases">
        <authorList>
            <person name="Palmer J.M."/>
        </authorList>
    </citation>
    <scope>NUCLEOTIDE SEQUENCE [LARGE SCALE GENOMIC DNA]</scope>
    <source>
        <strain evidence="1 2">DSM 7382</strain>
    </source>
</reference>
<name>A0AAW0G632_9APHY</name>
<keyword evidence="2" id="KW-1185">Reference proteome</keyword>
<evidence type="ECO:0000313" key="2">
    <source>
        <dbReference type="Proteomes" id="UP001385951"/>
    </source>
</evidence>
<evidence type="ECO:0000313" key="1">
    <source>
        <dbReference type="EMBL" id="KAK7687847.1"/>
    </source>
</evidence>
<organism evidence="1 2">
    <name type="scientific">Cerrena zonata</name>
    <dbReference type="NCBI Taxonomy" id="2478898"/>
    <lineage>
        <taxon>Eukaryota</taxon>
        <taxon>Fungi</taxon>
        <taxon>Dikarya</taxon>
        <taxon>Basidiomycota</taxon>
        <taxon>Agaricomycotina</taxon>
        <taxon>Agaricomycetes</taxon>
        <taxon>Polyporales</taxon>
        <taxon>Cerrenaceae</taxon>
        <taxon>Cerrena</taxon>
    </lineage>
</organism>
<comment type="caution">
    <text evidence="1">The sequence shown here is derived from an EMBL/GenBank/DDBJ whole genome shotgun (WGS) entry which is preliminary data.</text>
</comment>
<gene>
    <name evidence="1" type="ORF">QCA50_009066</name>
</gene>
<accession>A0AAW0G632</accession>
<dbReference type="EMBL" id="JASBNA010000012">
    <property type="protein sequence ID" value="KAK7687847.1"/>
    <property type="molecule type" value="Genomic_DNA"/>
</dbReference>
<protein>
    <submittedName>
        <fullName evidence="1">Uncharacterized protein</fullName>
    </submittedName>
</protein>
<dbReference type="Proteomes" id="UP001385951">
    <property type="component" value="Unassembled WGS sequence"/>
</dbReference>
<proteinExistence type="predicted"/>